<proteinExistence type="predicted"/>
<reference evidence="1 2" key="1">
    <citation type="submission" date="2011-05" db="EMBL/GenBank/DDBJ databases">
        <title>Complete sequence of Isoptericola variabilis 225.</title>
        <authorList>
            <consortium name="US DOE Joint Genome Institute"/>
            <person name="Lucas S."/>
            <person name="Han J."/>
            <person name="Lapidus A."/>
            <person name="Cheng J.-F."/>
            <person name="Goodwin L."/>
            <person name="Pitluck S."/>
            <person name="Peters L."/>
            <person name="Mikhailova N."/>
            <person name="Zeytun A."/>
            <person name="Han C."/>
            <person name="Tapia R."/>
            <person name="Land M."/>
            <person name="Hauser L."/>
            <person name="Kyrpides N."/>
            <person name="Ivanova N."/>
            <person name="Pagani I."/>
            <person name="Siebers A."/>
            <person name="Allgaier M."/>
            <person name="Thelen M."/>
            <person name="Hugenholtz P."/>
            <person name="Gladden J."/>
            <person name="Woyke T."/>
        </authorList>
    </citation>
    <scope>NUCLEOTIDE SEQUENCE [LARGE SCALE GENOMIC DNA]</scope>
    <source>
        <strain evidence="2">225</strain>
    </source>
</reference>
<keyword evidence="2" id="KW-1185">Reference proteome</keyword>
<dbReference type="eggNOG" id="COG4942">
    <property type="taxonomic scope" value="Bacteria"/>
</dbReference>
<dbReference type="AlphaFoldDB" id="F6FRD1"/>
<dbReference type="KEGG" id="iva:Isova_1117"/>
<dbReference type="Proteomes" id="UP000009236">
    <property type="component" value="Chromosome"/>
</dbReference>
<organism evidence="2">
    <name type="scientific">Isoptericola variabilis (strain 225)</name>
    <dbReference type="NCBI Taxonomy" id="743718"/>
    <lineage>
        <taxon>Bacteria</taxon>
        <taxon>Bacillati</taxon>
        <taxon>Actinomycetota</taxon>
        <taxon>Actinomycetes</taxon>
        <taxon>Micrococcales</taxon>
        <taxon>Promicromonosporaceae</taxon>
        <taxon>Isoptericola</taxon>
    </lineage>
</organism>
<gene>
    <name evidence="1" type="ordered locus">Isova_1117</name>
</gene>
<evidence type="ECO:0000313" key="2">
    <source>
        <dbReference type="Proteomes" id="UP000009236"/>
    </source>
</evidence>
<evidence type="ECO:0000313" key="1">
    <source>
        <dbReference type="EMBL" id="AEG43892.1"/>
    </source>
</evidence>
<evidence type="ECO:0008006" key="3">
    <source>
        <dbReference type="Google" id="ProtNLM"/>
    </source>
</evidence>
<dbReference type="STRING" id="743718.Isova_1117"/>
<accession>F6FRD1</accession>
<dbReference type="HOGENOM" id="CLU_031117_1_0_11"/>
<dbReference type="EMBL" id="CP002810">
    <property type="protein sequence ID" value="AEG43892.1"/>
    <property type="molecule type" value="Genomic_DNA"/>
</dbReference>
<sequence length="504" mass="54491">MSVASSTVWAVTALATALTARRLLEDSSAWSLLRADNAPVVIGILGQHLSGEVRRLPAPELFEAVEAELDELRAHAFDLPKTAAQYCRDWLTAGYLVRRPGEGREEVYELSEGALTAIRFVEQLATPRASATESRLATIIERIHRLAVETDPDTSRRIAALEAERERIDTQIAALGSGSADVLSDERAVERAVDILALTAEVPEDFARVRAALEQLNRDVRAQLVEEPESRGAVLDDVFRGVDLLAESDAGRSFAAFYALVLDAERTAALEAQVDDLVDRPFAHSLSPDQRRLLQRLLPTMQDAGAEIHQVMTSFSRSLRRFVQSQELAEDRAVHRLVRETLAEANALVGQVQPYRQLGLELDLTAVTVAQVAGMRLHNPADSETTEPVVTSHAATADIANLRAAVRASEIDMAELTANVNDVLGMRGPSTIAEVLADRPATQGVASVVGLLVLAEQHATPAGDGRAEHVTWRPVVSSDTASDGAADALRGATVPQFLFEEALP</sequence>
<protein>
    <recommendedName>
        <fullName evidence="3">DUF3375 domain-containing protein</fullName>
    </recommendedName>
</protein>
<name>F6FRD1_ISOV2</name>
<dbReference type="Pfam" id="PF11855">
    <property type="entry name" value="DUF3375"/>
    <property type="match status" value="1"/>
</dbReference>
<dbReference type="InterPro" id="IPR021804">
    <property type="entry name" value="DUF3375"/>
</dbReference>